<dbReference type="Gene3D" id="3.90.1300.10">
    <property type="entry name" value="Amidase signature (AS) domain"/>
    <property type="match status" value="1"/>
</dbReference>
<dbReference type="HAMAP" id="MF_00120">
    <property type="entry name" value="GatA"/>
    <property type="match status" value="1"/>
</dbReference>
<dbReference type="OrthoDB" id="9811471at2"/>
<dbReference type="GO" id="GO:0050567">
    <property type="term" value="F:glutaminyl-tRNA synthase (glutamine-hydrolyzing) activity"/>
    <property type="evidence" value="ECO:0007669"/>
    <property type="project" value="UniProtKB-UniRule"/>
</dbReference>
<evidence type="ECO:0000256" key="1">
    <source>
        <dbReference type="ARBA" id="ARBA00008069"/>
    </source>
</evidence>
<dbReference type="GO" id="GO:0030956">
    <property type="term" value="C:glutamyl-tRNA(Gln) amidotransferase complex"/>
    <property type="evidence" value="ECO:0007669"/>
    <property type="project" value="InterPro"/>
</dbReference>
<reference evidence="9 10" key="1">
    <citation type="submission" date="2017-12" db="EMBL/GenBank/DDBJ databases">
        <title>Chromulinavorax destructans is a abundant pathogen of dominant heterotrophic picoflagllates.</title>
        <authorList>
            <person name="Deeg C.M."/>
            <person name="Zimmer M."/>
            <person name="Suttle C.A."/>
        </authorList>
    </citation>
    <scope>NUCLEOTIDE SEQUENCE [LARGE SCALE GENOMIC DNA]</scope>
    <source>
        <strain evidence="9 10">SeV1</strain>
    </source>
</reference>
<name>A0A345ZD20_9BACT</name>
<evidence type="ECO:0000256" key="5">
    <source>
        <dbReference type="ARBA" id="ARBA00022917"/>
    </source>
</evidence>
<evidence type="ECO:0000256" key="6">
    <source>
        <dbReference type="ARBA" id="ARBA00047407"/>
    </source>
</evidence>
<keyword evidence="4 7" id="KW-0067">ATP-binding</keyword>
<comment type="function">
    <text evidence="7">Allows the formation of correctly charged Gln-tRNA(Gln) through the transamidation of misacylated Glu-tRNA(Gln) in organisms which lack glutaminyl-tRNA synthetase. The reaction takes place in the presence of glutamine and ATP through an activated gamma-phospho-Glu-tRNA(Gln).</text>
</comment>
<dbReference type="EC" id="6.3.5.7" evidence="7"/>
<dbReference type="SUPFAM" id="SSF75304">
    <property type="entry name" value="Amidase signature (AS) enzymes"/>
    <property type="match status" value="1"/>
</dbReference>
<evidence type="ECO:0000256" key="7">
    <source>
        <dbReference type="HAMAP-Rule" id="MF_00120"/>
    </source>
</evidence>
<comment type="subunit">
    <text evidence="7">Heterotrimer of A, B and C subunits.</text>
</comment>
<comment type="catalytic activity">
    <reaction evidence="6 7">
        <text>L-glutamyl-tRNA(Gln) + L-glutamine + ATP + H2O = L-glutaminyl-tRNA(Gln) + L-glutamate + ADP + phosphate + H(+)</text>
        <dbReference type="Rhea" id="RHEA:17521"/>
        <dbReference type="Rhea" id="RHEA-COMP:9681"/>
        <dbReference type="Rhea" id="RHEA-COMP:9684"/>
        <dbReference type="ChEBI" id="CHEBI:15377"/>
        <dbReference type="ChEBI" id="CHEBI:15378"/>
        <dbReference type="ChEBI" id="CHEBI:29985"/>
        <dbReference type="ChEBI" id="CHEBI:30616"/>
        <dbReference type="ChEBI" id="CHEBI:43474"/>
        <dbReference type="ChEBI" id="CHEBI:58359"/>
        <dbReference type="ChEBI" id="CHEBI:78520"/>
        <dbReference type="ChEBI" id="CHEBI:78521"/>
        <dbReference type="ChEBI" id="CHEBI:456216"/>
        <dbReference type="EC" id="6.3.5.7"/>
    </reaction>
</comment>
<accession>A0A345ZD20</accession>
<dbReference type="InterPro" id="IPR020556">
    <property type="entry name" value="Amidase_CS"/>
</dbReference>
<evidence type="ECO:0000256" key="4">
    <source>
        <dbReference type="ARBA" id="ARBA00022840"/>
    </source>
</evidence>
<evidence type="ECO:0000256" key="3">
    <source>
        <dbReference type="ARBA" id="ARBA00022741"/>
    </source>
</evidence>
<keyword evidence="10" id="KW-1185">Reference proteome</keyword>
<dbReference type="NCBIfam" id="TIGR00132">
    <property type="entry name" value="gatA"/>
    <property type="match status" value="1"/>
</dbReference>
<feature type="active site" description="Charge relay system" evidence="7">
    <location>
        <position position="145"/>
    </location>
</feature>
<dbReference type="GO" id="GO:0005524">
    <property type="term" value="F:ATP binding"/>
    <property type="evidence" value="ECO:0007669"/>
    <property type="project" value="UniProtKB-KW"/>
</dbReference>
<dbReference type="InterPro" id="IPR036928">
    <property type="entry name" value="AS_sf"/>
</dbReference>
<keyword evidence="5 7" id="KW-0648">Protein biosynthesis</keyword>
<proteinExistence type="inferred from homology"/>
<evidence type="ECO:0000256" key="2">
    <source>
        <dbReference type="ARBA" id="ARBA00022598"/>
    </source>
</evidence>
<organism evidence="9 10">
    <name type="scientific">Candidatus Chromulinivorax destructor</name>
    <dbReference type="NCBI Taxonomy" id="2066483"/>
    <lineage>
        <taxon>Bacteria</taxon>
        <taxon>Candidatus Babelota</taxon>
        <taxon>Candidatus Babeliae</taxon>
        <taxon>Candidatus Babeliales</taxon>
        <taxon>Candidatus Chromulinivoraceae</taxon>
        <taxon>Candidatus Chromulinivorax</taxon>
    </lineage>
</organism>
<dbReference type="PROSITE" id="PS00571">
    <property type="entry name" value="AMIDASES"/>
    <property type="match status" value="1"/>
</dbReference>
<dbReference type="GO" id="GO:0016740">
    <property type="term" value="F:transferase activity"/>
    <property type="evidence" value="ECO:0007669"/>
    <property type="project" value="UniProtKB-KW"/>
</dbReference>
<feature type="active site" description="Acyl-ester intermediate" evidence="7">
    <location>
        <position position="169"/>
    </location>
</feature>
<dbReference type="Proteomes" id="UP000254834">
    <property type="component" value="Chromosome"/>
</dbReference>
<sequence>MDLKFATIQEIKSLIEKKEVTPEQVLDFYLEQFAVIDPTIKSALEVFDKASILKSFSGKGLLAGIPGLIKDNINQEGRIASCGSKILENYTAAYDATVISRLKEEGALLVGRANMDEFAMGSSTETSAYCKTANPWDTSRVPGGSSGGSAAAVAAGLVPWALGTDTGGSVRQPAGFCNLVGLKPTYGSVSRFGVIAYASSFDQVGVFTHTVYDNALVYSAIAGVDEKDSSTLDLAKKDYTENLTGKFPTGLRIGVVENALEAAELDPEVKKVVEQAITDLEKAGVTVQRISLPALDYAAATYFILSRAEAASNLARFDGVRYGFRAPDIANLEEMYTKTRHDGFGQEVRIRMMVGNYVLSSSHAGKYYNKAKKVQRLIRGEFNEAFKDVDLLLMPTQACPAFKFGAYDDNKLQMDLQDYFTAAVNIAGVPGISIPCGFTDSGLPIGVQLIGPHLSEEKLFQVGHAYQQITDWHKKNPKV</sequence>
<keyword evidence="2 7" id="KW-0436">Ligase</keyword>
<evidence type="ECO:0000313" key="10">
    <source>
        <dbReference type="Proteomes" id="UP000254834"/>
    </source>
</evidence>
<dbReference type="InterPro" id="IPR004412">
    <property type="entry name" value="GatA"/>
</dbReference>
<protein>
    <recommendedName>
        <fullName evidence="7">Glutamyl-tRNA(Gln) amidotransferase subunit A</fullName>
        <shortName evidence="7">Glu-ADT subunit A</shortName>
        <ecNumber evidence="7">6.3.5.7</ecNumber>
    </recommendedName>
</protein>
<dbReference type="InterPro" id="IPR000120">
    <property type="entry name" value="Amidase"/>
</dbReference>
<feature type="domain" description="Amidase" evidence="8">
    <location>
        <begin position="25"/>
        <end position="459"/>
    </location>
</feature>
<gene>
    <name evidence="7 9" type="primary">gatA</name>
    <name evidence="9" type="ORF">C0J27_01370</name>
</gene>
<dbReference type="EMBL" id="CP025544">
    <property type="protein sequence ID" value="AXK61187.1"/>
    <property type="molecule type" value="Genomic_DNA"/>
</dbReference>
<dbReference type="KEGG" id="cdes:C0J27_01370"/>
<feature type="active site" description="Charge relay system" evidence="7">
    <location>
        <position position="70"/>
    </location>
</feature>
<dbReference type="PANTHER" id="PTHR11895:SF151">
    <property type="entry name" value="GLUTAMYL-TRNA(GLN) AMIDOTRANSFERASE SUBUNIT A"/>
    <property type="match status" value="1"/>
</dbReference>
<dbReference type="Pfam" id="PF01425">
    <property type="entry name" value="Amidase"/>
    <property type="match status" value="1"/>
</dbReference>
<dbReference type="InterPro" id="IPR023631">
    <property type="entry name" value="Amidase_dom"/>
</dbReference>
<evidence type="ECO:0000259" key="8">
    <source>
        <dbReference type="Pfam" id="PF01425"/>
    </source>
</evidence>
<comment type="similarity">
    <text evidence="1 7">Belongs to the amidase family. GatA subfamily.</text>
</comment>
<evidence type="ECO:0000313" key="9">
    <source>
        <dbReference type="EMBL" id="AXK61187.1"/>
    </source>
</evidence>
<dbReference type="GO" id="GO:0006412">
    <property type="term" value="P:translation"/>
    <property type="evidence" value="ECO:0007669"/>
    <property type="project" value="UniProtKB-UniRule"/>
</dbReference>
<keyword evidence="3 7" id="KW-0547">Nucleotide-binding</keyword>
<dbReference type="AlphaFoldDB" id="A0A345ZD20"/>
<keyword evidence="9" id="KW-0808">Transferase</keyword>
<dbReference type="PANTHER" id="PTHR11895">
    <property type="entry name" value="TRANSAMIDASE"/>
    <property type="match status" value="1"/>
</dbReference>